<dbReference type="CDD" id="cd06661">
    <property type="entry name" value="GGCT_like"/>
    <property type="match status" value="1"/>
</dbReference>
<dbReference type="EMBL" id="MU003723">
    <property type="protein sequence ID" value="KAF2802395.1"/>
    <property type="molecule type" value="Genomic_DNA"/>
</dbReference>
<reference evidence="7" key="2">
    <citation type="submission" date="2020-04" db="EMBL/GenBank/DDBJ databases">
        <authorList>
            <consortium name="NCBI Genome Project"/>
        </authorList>
    </citation>
    <scope>NUCLEOTIDE SEQUENCE</scope>
    <source>
        <strain evidence="7">CBS 304.34</strain>
    </source>
</reference>
<gene>
    <name evidence="5 7" type="ORF">BDZ99DRAFT_468869</name>
</gene>
<dbReference type="GO" id="GO:0016740">
    <property type="term" value="F:transferase activity"/>
    <property type="evidence" value="ECO:0007669"/>
    <property type="project" value="UniProtKB-KW"/>
</dbReference>
<evidence type="ECO:0000313" key="7">
    <source>
        <dbReference type="RefSeq" id="XP_033569359.1"/>
    </source>
</evidence>
<organism evidence="5">
    <name type="scientific">Mytilinidion resinicola</name>
    <dbReference type="NCBI Taxonomy" id="574789"/>
    <lineage>
        <taxon>Eukaryota</taxon>
        <taxon>Fungi</taxon>
        <taxon>Dikarya</taxon>
        <taxon>Ascomycota</taxon>
        <taxon>Pezizomycotina</taxon>
        <taxon>Dothideomycetes</taxon>
        <taxon>Pleosporomycetidae</taxon>
        <taxon>Mytilinidiales</taxon>
        <taxon>Mytilinidiaceae</taxon>
        <taxon>Mytilinidion</taxon>
    </lineage>
</organism>
<dbReference type="Proteomes" id="UP000504636">
    <property type="component" value="Unplaced"/>
</dbReference>
<accession>A0A6A6Y2E8</accession>
<reference evidence="5 7" key="1">
    <citation type="journal article" date="2020" name="Stud. Mycol.">
        <title>101 Dothideomycetes genomes: a test case for predicting lifestyles and emergence of pathogens.</title>
        <authorList>
            <person name="Haridas S."/>
            <person name="Albert R."/>
            <person name="Binder M."/>
            <person name="Bloem J."/>
            <person name="Labutti K."/>
            <person name="Salamov A."/>
            <person name="Andreopoulos B."/>
            <person name="Baker S."/>
            <person name="Barry K."/>
            <person name="Bills G."/>
            <person name="Bluhm B."/>
            <person name="Cannon C."/>
            <person name="Castanera R."/>
            <person name="Culley D."/>
            <person name="Daum C."/>
            <person name="Ezra D."/>
            <person name="Gonzalez J."/>
            <person name="Henrissat B."/>
            <person name="Kuo A."/>
            <person name="Liang C."/>
            <person name="Lipzen A."/>
            <person name="Lutzoni F."/>
            <person name="Magnuson J."/>
            <person name="Mondo S."/>
            <person name="Nolan M."/>
            <person name="Ohm R."/>
            <person name="Pangilinan J."/>
            <person name="Park H.-J."/>
            <person name="Ramirez L."/>
            <person name="Alfaro M."/>
            <person name="Sun H."/>
            <person name="Tritt A."/>
            <person name="Yoshinaga Y."/>
            <person name="Zwiers L.-H."/>
            <person name="Turgeon B."/>
            <person name="Goodwin S."/>
            <person name="Spatafora J."/>
            <person name="Crous P."/>
            <person name="Grigoriev I."/>
        </authorList>
    </citation>
    <scope>NUCLEOTIDE SEQUENCE</scope>
    <source>
        <strain evidence="5 7">CBS 304.34</strain>
    </source>
</reference>
<keyword evidence="2" id="KW-0808">Transferase</keyword>
<evidence type="ECO:0000313" key="5">
    <source>
        <dbReference type="EMBL" id="KAF2802395.1"/>
    </source>
</evidence>
<name>A0A6A6Y2E8_9PEZI</name>
<sequence length="316" mass="35415">MDWLSVLEDVALEAELEDMALEAGTQAHEEAFYTPAKLKDPQLLRDDTLQHIHDIQNGVNSRQKRSQIGASQCRKRETTGGNVFYLVKLEPPFSTPEELAVAANLGPNNTPSVEKATGDEGTARFCRLSPHSKDVLVDWLNLKHPSYRPTFIRIGKASKELSSTSTYPSLGVDTTLPQHRPNAWDASRPYPLQDEYPVWYFFYGTLADQDLLANLFGWSDVAHKLPILYRASLKGGILKTWGGRYRAMIDSPGNLVEGFAYQVQSRDEEDALLVYETEKYEVVRCNIVLEVIASVGLKQLVKGCTFRYAGSEEDLA</sequence>
<proteinExistence type="inferred from homology"/>
<evidence type="ECO:0000259" key="4">
    <source>
        <dbReference type="Pfam" id="PF06094"/>
    </source>
</evidence>
<keyword evidence="6" id="KW-1185">Reference proteome</keyword>
<comment type="similarity">
    <text evidence="1">Belongs to the gamma-glutamylcyclotransferase family.</text>
</comment>
<dbReference type="Gene3D" id="3.10.490.10">
    <property type="entry name" value="Gamma-glutamyl cyclotransferase-like"/>
    <property type="match status" value="1"/>
</dbReference>
<dbReference type="Pfam" id="PF06094">
    <property type="entry name" value="GGACT"/>
    <property type="match status" value="1"/>
</dbReference>
<evidence type="ECO:0000256" key="2">
    <source>
        <dbReference type="ARBA" id="ARBA00022679"/>
    </source>
</evidence>
<dbReference type="InterPro" id="IPR009288">
    <property type="entry name" value="AIG2-like_dom"/>
</dbReference>
<dbReference type="InterPro" id="IPR036568">
    <property type="entry name" value="GGCT-like_sf"/>
</dbReference>
<evidence type="ECO:0000256" key="3">
    <source>
        <dbReference type="ARBA" id="ARBA00030602"/>
    </source>
</evidence>
<dbReference type="PANTHER" id="PTHR31544:SF4">
    <property type="entry name" value="GAMMA-GLUTAMYLCYCLOTRANSFERASE-RELATED"/>
    <property type="match status" value="1"/>
</dbReference>
<dbReference type="RefSeq" id="XP_033569359.1">
    <property type="nucleotide sequence ID" value="XM_033721362.1"/>
</dbReference>
<dbReference type="InterPro" id="IPR045038">
    <property type="entry name" value="AIG2-like"/>
</dbReference>
<dbReference type="PANTHER" id="PTHR31544">
    <property type="entry name" value="AIG2-LIKE PROTEIN D"/>
    <property type="match status" value="1"/>
</dbReference>
<protein>
    <recommendedName>
        <fullName evidence="3">Putative gamma-glutamylcyclotransferase</fullName>
    </recommendedName>
</protein>
<dbReference type="GeneID" id="54462255"/>
<reference evidence="7" key="3">
    <citation type="submission" date="2025-04" db="UniProtKB">
        <authorList>
            <consortium name="RefSeq"/>
        </authorList>
    </citation>
    <scope>IDENTIFICATION</scope>
    <source>
        <strain evidence="7">CBS 304.34</strain>
    </source>
</reference>
<feature type="domain" description="Gamma-glutamylcyclotransferase AIG2-like" evidence="4">
    <location>
        <begin position="200"/>
        <end position="289"/>
    </location>
</feature>
<evidence type="ECO:0000256" key="1">
    <source>
        <dbReference type="ARBA" id="ARBA00008861"/>
    </source>
</evidence>
<dbReference type="InterPro" id="IPR013024">
    <property type="entry name" value="GGCT-like"/>
</dbReference>
<evidence type="ECO:0000313" key="6">
    <source>
        <dbReference type="Proteomes" id="UP000504636"/>
    </source>
</evidence>
<dbReference type="AlphaFoldDB" id="A0A6A6Y2E8"/>
<dbReference type="OrthoDB" id="3262926at2759"/>
<dbReference type="SUPFAM" id="SSF110857">
    <property type="entry name" value="Gamma-glutamyl cyclotransferase-like"/>
    <property type="match status" value="1"/>
</dbReference>